<name>A0A149TX14_9PROT</name>
<evidence type="ECO:0000313" key="1">
    <source>
        <dbReference type="EMBL" id="KXV57701.1"/>
    </source>
</evidence>
<gene>
    <name evidence="1" type="ORF">AD947_08125</name>
</gene>
<dbReference type="Proteomes" id="UP000075411">
    <property type="component" value="Unassembled WGS sequence"/>
</dbReference>
<proteinExistence type="predicted"/>
<evidence type="ECO:0000313" key="2">
    <source>
        <dbReference type="Proteomes" id="UP000075411"/>
    </source>
</evidence>
<organism evidence="1 2">
    <name type="scientific">Acetobacter tropicalis</name>
    <dbReference type="NCBI Taxonomy" id="104102"/>
    <lineage>
        <taxon>Bacteria</taxon>
        <taxon>Pseudomonadati</taxon>
        <taxon>Pseudomonadota</taxon>
        <taxon>Alphaproteobacteria</taxon>
        <taxon>Acetobacterales</taxon>
        <taxon>Acetobacteraceae</taxon>
        <taxon>Acetobacter</taxon>
    </lineage>
</organism>
<dbReference type="EMBL" id="LHZT01000119">
    <property type="protein sequence ID" value="KXV57701.1"/>
    <property type="molecule type" value="Genomic_DNA"/>
</dbReference>
<dbReference type="AlphaFoldDB" id="A0A149TX14"/>
<comment type="caution">
    <text evidence="1">The sequence shown here is derived from an EMBL/GenBank/DDBJ whole genome shotgun (WGS) entry which is preliminary data.</text>
</comment>
<sequence length="111" mass="12739">MAVTSRTTSSPCLRLPVHNIVTTDFIMRCPSSPSRYFHPAGYCVICRRHFRSPDETGWHNRLTLSMMRSDVSGRFFGAPHGCYLLAFSTKRNLQAMAPRQKPFARLCARRF</sequence>
<protein>
    <submittedName>
        <fullName evidence="1">Uncharacterized protein</fullName>
    </submittedName>
</protein>
<accession>A0A149TX14</accession>
<reference evidence="1 2" key="1">
    <citation type="submission" date="2015-06" db="EMBL/GenBank/DDBJ databases">
        <title>Improved classification and identification of acetic acid bacteria using matrix-assisted laser desorption/ionization time-of-flight mass spectrometry; Gluconobacter nephelii and Gluconobacter uchimurae are later heterotypic synonyms of Gluconobacter japonicus and Gluconobacter oxydans, respectively.</title>
        <authorList>
            <person name="Li L."/>
            <person name="Cleenwerck I."/>
            <person name="De Vuyst L."/>
            <person name="Vandamme P."/>
        </authorList>
    </citation>
    <scope>NUCLEOTIDE SEQUENCE [LARGE SCALE GENOMIC DNA]</scope>
    <source>
        <strain evidence="1 2">LMG 1663</strain>
    </source>
</reference>